<dbReference type="InterPro" id="IPR001296">
    <property type="entry name" value="Glyco_trans_1"/>
</dbReference>
<evidence type="ECO:0000256" key="2">
    <source>
        <dbReference type="ARBA" id="ARBA00022679"/>
    </source>
</evidence>
<organism evidence="5 6">
    <name type="scientific">Mycolicibacterium arenosum</name>
    <dbReference type="NCBI Taxonomy" id="2952157"/>
    <lineage>
        <taxon>Bacteria</taxon>
        <taxon>Bacillati</taxon>
        <taxon>Actinomycetota</taxon>
        <taxon>Actinomycetes</taxon>
        <taxon>Mycobacteriales</taxon>
        <taxon>Mycobacteriaceae</taxon>
        <taxon>Mycolicibacterium</taxon>
    </lineage>
</organism>
<gene>
    <name evidence="5" type="ORF">NM203_24140</name>
</gene>
<proteinExistence type="predicted"/>
<keyword evidence="2" id="KW-0808">Transferase</keyword>
<dbReference type="CDD" id="cd03801">
    <property type="entry name" value="GT4_PimA-like"/>
    <property type="match status" value="1"/>
</dbReference>
<accession>A0ABT1MA52</accession>
<dbReference type="Pfam" id="PF00534">
    <property type="entry name" value="Glycos_transf_1"/>
    <property type="match status" value="1"/>
</dbReference>
<name>A0ABT1MA52_9MYCO</name>
<dbReference type="Gene3D" id="3.40.50.2000">
    <property type="entry name" value="Glycogen Phosphorylase B"/>
    <property type="match status" value="2"/>
</dbReference>
<keyword evidence="6" id="KW-1185">Reference proteome</keyword>
<dbReference type="Pfam" id="PF13439">
    <property type="entry name" value="Glyco_transf_4"/>
    <property type="match status" value="1"/>
</dbReference>
<protein>
    <submittedName>
        <fullName evidence="5">Glycosyltransferase family 4 protein</fullName>
    </submittedName>
</protein>
<dbReference type="InterPro" id="IPR028098">
    <property type="entry name" value="Glyco_trans_4-like_N"/>
</dbReference>
<dbReference type="EMBL" id="JANDBD010000011">
    <property type="protein sequence ID" value="MCP9275282.1"/>
    <property type="molecule type" value="Genomic_DNA"/>
</dbReference>
<evidence type="ECO:0000259" key="3">
    <source>
        <dbReference type="Pfam" id="PF00534"/>
    </source>
</evidence>
<evidence type="ECO:0000313" key="6">
    <source>
        <dbReference type="Proteomes" id="UP001651690"/>
    </source>
</evidence>
<evidence type="ECO:0000313" key="5">
    <source>
        <dbReference type="EMBL" id="MCP9275282.1"/>
    </source>
</evidence>
<comment type="caution">
    <text evidence="5">The sequence shown here is derived from an EMBL/GenBank/DDBJ whole genome shotgun (WGS) entry which is preliminary data.</text>
</comment>
<reference evidence="5 6" key="1">
    <citation type="submission" date="2022-06" db="EMBL/GenBank/DDBJ databases">
        <title>Mycolicibacterium sp. CAU 1645 isolated from seawater.</title>
        <authorList>
            <person name="Kim W."/>
        </authorList>
    </citation>
    <scope>NUCLEOTIDE SEQUENCE [LARGE SCALE GENOMIC DNA]</scope>
    <source>
        <strain evidence="5 6">CAU 1645</strain>
    </source>
</reference>
<sequence>MVSAYARPSLGGVETHIHEVARRIVDDGTEVTVVTTDRSNALPARDTADGYRVERYRAYPPKRDYYISPALARGFRPEEFDLVHVQGVHTLVPPVALAVAQRAGVPTLLTFHSGGHSNKLRGRLRSMQWRCFAPLLNRADALIAVSDFERAAFASVLNRAPESIRLIRNGADPLPVDSAWQSPSGDPLMVSVGRLERYKGHHRVLAAMPAILQRRPNARLVLVGSGQYESALRELATELGVDDRVSVCAFGPDRRPQMGKLISDANVMCLLSEYEAHPVSVMEAVGAGTNALVADTSGLSELGRVGLASTIPLRSSPEATADAVIAVAEMSPPQGSFLTTWDECAEALLRVYHDVADRSAV</sequence>
<dbReference type="RefSeq" id="WP_255063094.1">
    <property type="nucleotide sequence ID" value="NZ_JANDBD010000011.1"/>
</dbReference>
<dbReference type="Proteomes" id="UP001651690">
    <property type="component" value="Unassembled WGS sequence"/>
</dbReference>
<keyword evidence="1" id="KW-0328">Glycosyltransferase</keyword>
<evidence type="ECO:0000256" key="1">
    <source>
        <dbReference type="ARBA" id="ARBA00022676"/>
    </source>
</evidence>
<feature type="domain" description="Glycosyltransferase subfamily 4-like N-terminal" evidence="4">
    <location>
        <begin position="11"/>
        <end position="173"/>
    </location>
</feature>
<dbReference type="PANTHER" id="PTHR12526">
    <property type="entry name" value="GLYCOSYLTRANSFERASE"/>
    <property type="match status" value="1"/>
</dbReference>
<dbReference type="PANTHER" id="PTHR12526:SF638">
    <property type="entry name" value="SPORE COAT PROTEIN SA"/>
    <property type="match status" value="1"/>
</dbReference>
<feature type="domain" description="Glycosyl transferase family 1" evidence="3">
    <location>
        <begin position="180"/>
        <end position="328"/>
    </location>
</feature>
<evidence type="ECO:0000259" key="4">
    <source>
        <dbReference type="Pfam" id="PF13439"/>
    </source>
</evidence>
<dbReference type="SUPFAM" id="SSF53756">
    <property type="entry name" value="UDP-Glycosyltransferase/glycogen phosphorylase"/>
    <property type="match status" value="1"/>
</dbReference>